<proteinExistence type="predicted"/>
<sequence>MDSKFWFGVSQKKTLLMALSNWSDEKSMEQDSEEELSKVEYIWLAKYYHLMSRLSFSHMDLHVLIAVHTKPVHINHVHTDVFHTFHVDNHIASASSQPFSIVYDSSAHPVNLQDSPYSHGSGGGHRGEMAVDTIAEAVVVMEEAVETCGSLVALLVNVCVDIVDVVGRVVDEDLVVSGCVDVTRRVADGALGGGYESGNRGRGDTGGAMVARLVNSVDGDLMVVCVDVVDVVGRVVDEDFMVSGAVDVVDVTGRVADGALGDGYENGKRDGRDSGSSDSNGGEVEEIVEEVAMADMKMMMEVVIEGGIVIMKVEERDISSVQRRN</sequence>
<organism evidence="2 3">
    <name type="scientific">Brassica napus</name>
    <name type="common">Rape</name>
    <dbReference type="NCBI Taxonomy" id="3708"/>
    <lineage>
        <taxon>Eukaryota</taxon>
        <taxon>Viridiplantae</taxon>
        <taxon>Streptophyta</taxon>
        <taxon>Embryophyta</taxon>
        <taxon>Tracheophyta</taxon>
        <taxon>Spermatophyta</taxon>
        <taxon>Magnoliopsida</taxon>
        <taxon>eudicotyledons</taxon>
        <taxon>Gunneridae</taxon>
        <taxon>Pentapetalae</taxon>
        <taxon>rosids</taxon>
        <taxon>malvids</taxon>
        <taxon>Brassicales</taxon>
        <taxon>Brassicaceae</taxon>
        <taxon>Brassiceae</taxon>
        <taxon>Brassica</taxon>
    </lineage>
</organism>
<feature type="compositionally biased region" description="Basic and acidic residues" evidence="1">
    <location>
        <begin position="265"/>
        <end position="275"/>
    </location>
</feature>
<gene>
    <name evidence="2" type="ORF">HID58_062817</name>
</gene>
<feature type="region of interest" description="Disordered" evidence="1">
    <location>
        <begin position="262"/>
        <end position="284"/>
    </location>
</feature>
<evidence type="ECO:0000313" key="3">
    <source>
        <dbReference type="Proteomes" id="UP000824890"/>
    </source>
</evidence>
<dbReference type="EMBL" id="JAGKQM010000014">
    <property type="protein sequence ID" value="KAH0886721.1"/>
    <property type="molecule type" value="Genomic_DNA"/>
</dbReference>
<reference evidence="2 3" key="1">
    <citation type="submission" date="2021-05" db="EMBL/GenBank/DDBJ databases">
        <title>Genome Assembly of Synthetic Allotetraploid Brassica napus Reveals Homoeologous Exchanges between Subgenomes.</title>
        <authorList>
            <person name="Davis J.T."/>
        </authorList>
    </citation>
    <scope>NUCLEOTIDE SEQUENCE [LARGE SCALE GENOMIC DNA]</scope>
    <source>
        <strain evidence="3">cv. Da-Ae</strain>
        <tissue evidence="2">Seedling</tissue>
    </source>
</reference>
<evidence type="ECO:0000256" key="1">
    <source>
        <dbReference type="SAM" id="MobiDB-lite"/>
    </source>
</evidence>
<dbReference type="Proteomes" id="UP000824890">
    <property type="component" value="Unassembled WGS sequence"/>
</dbReference>
<comment type="caution">
    <text evidence="2">The sequence shown here is derived from an EMBL/GenBank/DDBJ whole genome shotgun (WGS) entry which is preliminary data.</text>
</comment>
<name>A0ABQ8A2K7_BRANA</name>
<keyword evidence="3" id="KW-1185">Reference proteome</keyword>
<accession>A0ABQ8A2K7</accession>
<protein>
    <submittedName>
        <fullName evidence="2">Uncharacterized protein</fullName>
    </submittedName>
</protein>
<evidence type="ECO:0000313" key="2">
    <source>
        <dbReference type="EMBL" id="KAH0886721.1"/>
    </source>
</evidence>